<dbReference type="InterPro" id="IPR048574">
    <property type="entry name" value="RUBY_RBDX"/>
</dbReference>
<dbReference type="Pfam" id="PF07992">
    <property type="entry name" value="Pyr_redox_2"/>
    <property type="match status" value="1"/>
</dbReference>
<sequence>MKALEIKQNVYYVGVQDPNLRIFDIVMETEYGTSYNAYLIKGSDKTCLIETVKDKFFDEYIEDLQQIVKLEDIDYLIMNHTEPDHAGSVEKLLAKIPGLTVMGSVTALKFLKEITNKKFASRELNHGDEIQLGGKTLQFISAPFLHWPDTMYTYLKEDQILFTCDSFGSHYADSRVFNDQIDKDFTDAYKYYFDMIMGPFKPYVLEALDKIKDLDIDIICPGHGPVLRENLSYYTDLYRQWATPPVAGDDQRPKVVVAYVSAYGYTEMIANSIVEGLEMVADFNIQKYDLVYTPVDEVFNELNNADGLLLGSPTINGDTLPPIWDLLTRLSPISHADMVGAAFGAYGWSGEAVPNIEARLNALRMRVLPGLRINFRPSEANLEEAFTFGMDFGKEVLAKKQPESKKKWRCLVCGQVFEGAEPPDVCPACGVGAENFVEEKLEDEFANDTQEKFLIVGGGIAALSTAAAIRKRNATATITMYTEEAVKPYYRPALSDYLSEDLTDQKFYVFEESWYQENRVEVKTNCRVDSLDTKAREIILANGEHVGYDKLILATGARSNVPPFKGVDQQGVYTLRNFEDAQLLKKAIKSASKAVVIGGGILGLEAVWEMLTLGVEVSVIEHNQRLMPRQLDEAASLRLQKMMTDRGIKLYLGASTEEITGDGQVSGVRLSDGQSLAADLVLLSTGVKPNVELAQAAGLNVDRGIVVDESMRTSVTDIYAAGDVAQVGDRLIGLWSVSNDMGNVAGANAAGDWLEYKEPILSTMLVAFDHEIFSIGDVNQPPEECRVIEVWDPVEDFYKKTYMKDGVMIGEIIIAPKVNTSEAFRNLGRDSSGKKRATKWKCLVCGYIHEGPEPPDECPVCGAPKDKFVPLD</sequence>
<keyword evidence="13" id="KW-1185">Reference proteome</keyword>
<evidence type="ECO:0000259" key="10">
    <source>
        <dbReference type="PROSITE" id="PS50902"/>
    </source>
</evidence>
<dbReference type="Pfam" id="PF18267">
    <property type="entry name" value="Rubredoxin_C"/>
    <property type="match status" value="1"/>
</dbReference>
<dbReference type="InterPro" id="IPR008254">
    <property type="entry name" value="Flavodoxin/NO_synth"/>
</dbReference>
<dbReference type="OrthoDB" id="9807946at2"/>
<dbReference type="InterPro" id="IPR041575">
    <property type="entry name" value="Rubredoxin_C"/>
</dbReference>
<dbReference type="EMBL" id="CGIH01000053">
    <property type="protein sequence ID" value="CFY11811.1"/>
    <property type="molecule type" value="Genomic_DNA"/>
</dbReference>
<dbReference type="InterPro" id="IPR024934">
    <property type="entry name" value="Rubredoxin-like_dom"/>
</dbReference>
<dbReference type="SUPFAM" id="SSF52218">
    <property type="entry name" value="Flavoproteins"/>
    <property type="match status" value="1"/>
</dbReference>
<evidence type="ECO:0000313" key="13">
    <source>
        <dbReference type="Proteomes" id="UP000045545"/>
    </source>
</evidence>
<evidence type="ECO:0000256" key="8">
    <source>
        <dbReference type="ARBA" id="ARBA00022982"/>
    </source>
</evidence>
<dbReference type="InterPro" id="IPR023753">
    <property type="entry name" value="FAD/NAD-binding_dom"/>
</dbReference>
<name>A0A0E4GC83_9FIRM</name>
<comment type="cofactor">
    <cofactor evidence="3">
        <name>FAD</name>
        <dbReference type="ChEBI" id="CHEBI:57692"/>
    </cofactor>
</comment>
<comment type="cofactor">
    <cofactor evidence="2">
        <name>Fe(3+)</name>
        <dbReference type="ChEBI" id="CHEBI:29034"/>
    </cofactor>
</comment>
<dbReference type="Gene3D" id="3.40.50.360">
    <property type="match status" value="1"/>
</dbReference>
<dbReference type="PRINTS" id="PR00368">
    <property type="entry name" value="FADPNR"/>
</dbReference>
<proteinExistence type="inferred from homology"/>
<dbReference type="InterPro" id="IPR016156">
    <property type="entry name" value="FAD/NAD-linked_Rdtase_dimer_sf"/>
</dbReference>
<dbReference type="Pfam" id="PF00258">
    <property type="entry name" value="Flavodoxin_1"/>
    <property type="match status" value="1"/>
</dbReference>
<evidence type="ECO:0000256" key="9">
    <source>
        <dbReference type="ARBA" id="ARBA00023004"/>
    </source>
</evidence>
<gene>
    <name evidence="12" type="ORF">2802</name>
</gene>
<dbReference type="Proteomes" id="UP000045545">
    <property type="component" value="Unassembled WGS sequence"/>
</dbReference>
<dbReference type="PANTHER" id="PTHR32145:SF11">
    <property type="entry name" value="DIFLAVIN FLAVOPROTEIN A 2-RELATED"/>
    <property type="match status" value="1"/>
</dbReference>
<dbReference type="PROSITE" id="PS50902">
    <property type="entry name" value="FLAVODOXIN_LIKE"/>
    <property type="match status" value="1"/>
</dbReference>
<keyword evidence="6" id="KW-0285">Flavoprotein</keyword>
<evidence type="ECO:0000256" key="2">
    <source>
        <dbReference type="ARBA" id="ARBA00001965"/>
    </source>
</evidence>
<dbReference type="Gene3D" id="3.50.50.60">
    <property type="entry name" value="FAD/NAD(P)-binding domain"/>
    <property type="match status" value="2"/>
</dbReference>
<dbReference type="PROSITE" id="PS50903">
    <property type="entry name" value="RUBREDOXIN_LIKE"/>
    <property type="match status" value="2"/>
</dbReference>
<dbReference type="Gene3D" id="3.60.15.10">
    <property type="entry name" value="Ribonuclease Z/Hydroxyacylglutathione hydrolase-like"/>
    <property type="match status" value="1"/>
</dbReference>
<feature type="domain" description="Rubredoxin-like" evidence="11">
    <location>
        <begin position="837"/>
        <end position="871"/>
    </location>
</feature>
<evidence type="ECO:0000256" key="7">
    <source>
        <dbReference type="ARBA" id="ARBA00022827"/>
    </source>
</evidence>
<dbReference type="PANTHER" id="PTHR32145">
    <property type="entry name" value="DIFLAVIN FLAVOPROTEIN A 2-RELATED"/>
    <property type="match status" value="1"/>
</dbReference>
<dbReference type="GO" id="GO:0010181">
    <property type="term" value="F:FMN binding"/>
    <property type="evidence" value="ECO:0007669"/>
    <property type="project" value="InterPro"/>
</dbReference>
<dbReference type="SUPFAM" id="SSF57802">
    <property type="entry name" value="Rubredoxin-like"/>
    <property type="match status" value="2"/>
</dbReference>
<dbReference type="AlphaFoldDB" id="A0A0E4GC83"/>
<dbReference type="InterPro" id="IPR029039">
    <property type="entry name" value="Flavoprotein-like_sf"/>
</dbReference>
<comment type="similarity">
    <text evidence="4">In the N-terminal section; belongs to the zinc metallo-hydrolase group 3 family.</text>
</comment>
<dbReference type="InterPro" id="IPR036866">
    <property type="entry name" value="RibonucZ/Hydroxyglut_hydro"/>
</dbReference>
<evidence type="ECO:0000256" key="4">
    <source>
        <dbReference type="ARBA" id="ARBA00007121"/>
    </source>
</evidence>
<dbReference type="Pfam" id="PF21349">
    <property type="entry name" value="RUBY_RBDX"/>
    <property type="match status" value="2"/>
</dbReference>
<feature type="domain" description="Flavodoxin-like" evidence="10">
    <location>
        <begin position="255"/>
        <end position="393"/>
    </location>
</feature>
<keyword evidence="9" id="KW-0408">Iron</keyword>
<dbReference type="RefSeq" id="WP_052729821.1">
    <property type="nucleotide sequence ID" value="NZ_CGIH01000053.1"/>
</dbReference>
<dbReference type="CDD" id="cd07709">
    <property type="entry name" value="flavodiiron_proteins_MBL-fold"/>
    <property type="match status" value="1"/>
</dbReference>
<dbReference type="InterPro" id="IPR045761">
    <property type="entry name" value="ODP_dom"/>
</dbReference>
<dbReference type="PRINTS" id="PR00411">
    <property type="entry name" value="PNDRDTASEI"/>
</dbReference>
<dbReference type="CDD" id="cd00729">
    <property type="entry name" value="rubredoxin_SM"/>
    <property type="match status" value="2"/>
</dbReference>
<evidence type="ECO:0000313" key="12">
    <source>
        <dbReference type="EMBL" id="CFY11811.1"/>
    </source>
</evidence>
<keyword evidence="7" id="KW-0274">FAD</keyword>
<dbReference type="SMART" id="SM00849">
    <property type="entry name" value="Lactamase_B"/>
    <property type="match status" value="1"/>
</dbReference>
<dbReference type="InterPro" id="IPR051285">
    <property type="entry name" value="NADH_oxidoreductase_modular"/>
</dbReference>
<feature type="domain" description="Rubredoxin-like" evidence="11">
    <location>
        <begin position="405"/>
        <end position="439"/>
    </location>
</feature>
<dbReference type="SUPFAM" id="SSF51905">
    <property type="entry name" value="FAD/NAD(P)-binding domain"/>
    <property type="match status" value="2"/>
</dbReference>
<evidence type="ECO:0000256" key="1">
    <source>
        <dbReference type="ARBA" id="ARBA00001962"/>
    </source>
</evidence>
<keyword evidence="8" id="KW-0249">Electron transport</keyword>
<dbReference type="InterPro" id="IPR001279">
    <property type="entry name" value="Metallo-B-lactamas"/>
</dbReference>
<dbReference type="GO" id="GO:0016651">
    <property type="term" value="F:oxidoreductase activity, acting on NAD(P)H"/>
    <property type="evidence" value="ECO:0007669"/>
    <property type="project" value="UniProtKB-ARBA"/>
</dbReference>
<organism evidence="12 13">
    <name type="scientific">Syntrophomonas zehnderi OL-4</name>
    <dbReference type="NCBI Taxonomy" id="690567"/>
    <lineage>
        <taxon>Bacteria</taxon>
        <taxon>Bacillati</taxon>
        <taxon>Bacillota</taxon>
        <taxon>Clostridia</taxon>
        <taxon>Eubacteriales</taxon>
        <taxon>Syntrophomonadaceae</taxon>
        <taxon>Syntrophomonas</taxon>
    </lineage>
</organism>
<dbReference type="Pfam" id="PF19583">
    <property type="entry name" value="ODP"/>
    <property type="match status" value="1"/>
</dbReference>
<dbReference type="SUPFAM" id="SSF56281">
    <property type="entry name" value="Metallo-hydrolase/oxidoreductase"/>
    <property type="match status" value="1"/>
</dbReference>
<dbReference type="GO" id="GO:0005506">
    <property type="term" value="F:iron ion binding"/>
    <property type="evidence" value="ECO:0007669"/>
    <property type="project" value="InterPro"/>
</dbReference>
<keyword evidence="5" id="KW-0813">Transport</keyword>
<dbReference type="InterPro" id="IPR036188">
    <property type="entry name" value="FAD/NAD-bd_sf"/>
</dbReference>
<protein>
    <submittedName>
        <fullName evidence="12">Flavodoxin/nitric oxide synthase</fullName>
    </submittedName>
</protein>
<evidence type="ECO:0000256" key="6">
    <source>
        <dbReference type="ARBA" id="ARBA00022630"/>
    </source>
</evidence>
<evidence type="ECO:0000256" key="5">
    <source>
        <dbReference type="ARBA" id="ARBA00022448"/>
    </source>
</evidence>
<accession>A0A0E4GC83</accession>
<dbReference type="STRING" id="690567.2802"/>
<dbReference type="Gene3D" id="2.20.28.10">
    <property type="match status" value="2"/>
</dbReference>
<dbReference type="Gene3D" id="3.30.390.30">
    <property type="match status" value="1"/>
</dbReference>
<comment type="cofactor">
    <cofactor evidence="1">
        <name>Fe cation</name>
        <dbReference type="ChEBI" id="CHEBI:24875"/>
    </cofactor>
</comment>
<reference evidence="12 13" key="1">
    <citation type="submission" date="2015-03" db="EMBL/GenBank/DDBJ databases">
        <authorList>
            <person name="Murphy D."/>
        </authorList>
    </citation>
    <scope>NUCLEOTIDE SEQUENCE [LARGE SCALE GENOMIC DNA]</scope>
    <source>
        <strain evidence="12 13">OL-4</strain>
    </source>
</reference>
<evidence type="ECO:0000259" key="11">
    <source>
        <dbReference type="PROSITE" id="PS50903"/>
    </source>
</evidence>
<evidence type="ECO:0000256" key="3">
    <source>
        <dbReference type="ARBA" id="ARBA00001974"/>
    </source>
</evidence>